<accession>X0W1R4</accession>
<dbReference type="PROSITE" id="PS51387">
    <property type="entry name" value="FAD_PCMH"/>
    <property type="match status" value="1"/>
</dbReference>
<evidence type="ECO:0000259" key="2">
    <source>
        <dbReference type="PROSITE" id="PS51387"/>
    </source>
</evidence>
<dbReference type="Pfam" id="PF01565">
    <property type="entry name" value="FAD_binding_4"/>
    <property type="match status" value="1"/>
</dbReference>
<dbReference type="PANTHER" id="PTHR11748:SF111">
    <property type="entry name" value="D-LACTATE DEHYDROGENASE, MITOCHONDRIAL-RELATED"/>
    <property type="match status" value="1"/>
</dbReference>
<dbReference type="SUPFAM" id="SSF56176">
    <property type="entry name" value="FAD-binding/transporter-associated domain-like"/>
    <property type="match status" value="1"/>
</dbReference>
<protein>
    <recommendedName>
        <fullName evidence="2">FAD-binding PCMH-type domain-containing protein</fullName>
    </recommendedName>
</protein>
<evidence type="ECO:0000256" key="1">
    <source>
        <dbReference type="ARBA" id="ARBA00008000"/>
    </source>
</evidence>
<dbReference type="EMBL" id="BARS01039917">
    <property type="protein sequence ID" value="GAG24450.1"/>
    <property type="molecule type" value="Genomic_DNA"/>
</dbReference>
<evidence type="ECO:0000313" key="3">
    <source>
        <dbReference type="EMBL" id="GAG24450.1"/>
    </source>
</evidence>
<organism evidence="3">
    <name type="scientific">marine sediment metagenome</name>
    <dbReference type="NCBI Taxonomy" id="412755"/>
    <lineage>
        <taxon>unclassified sequences</taxon>
        <taxon>metagenomes</taxon>
        <taxon>ecological metagenomes</taxon>
    </lineage>
</organism>
<dbReference type="InterPro" id="IPR016166">
    <property type="entry name" value="FAD-bd_PCMH"/>
</dbReference>
<dbReference type="InterPro" id="IPR016169">
    <property type="entry name" value="FAD-bd_PCMH_sub2"/>
</dbReference>
<name>X0W1R4_9ZZZZ</name>
<dbReference type="PANTHER" id="PTHR11748">
    <property type="entry name" value="D-LACTATE DEHYDROGENASE"/>
    <property type="match status" value="1"/>
</dbReference>
<comment type="similarity">
    <text evidence="1">Belongs to the FAD-binding oxidoreductase/transferase type 4 family.</text>
</comment>
<dbReference type="Gene3D" id="3.30.465.10">
    <property type="match status" value="1"/>
</dbReference>
<dbReference type="InterPro" id="IPR006094">
    <property type="entry name" value="Oxid_FAD_bind_N"/>
</dbReference>
<dbReference type="GO" id="GO:0008720">
    <property type="term" value="F:D-lactate dehydrogenase (NAD+) activity"/>
    <property type="evidence" value="ECO:0007669"/>
    <property type="project" value="TreeGrafter"/>
</dbReference>
<dbReference type="InterPro" id="IPR036318">
    <property type="entry name" value="FAD-bd_PCMH-like_sf"/>
</dbReference>
<feature type="non-terminal residue" evidence="3">
    <location>
        <position position="186"/>
    </location>
</feature>
<comment type="caution">
    <text evidence="3">The sequence shown here is derived from an EMBL/GenBank/DDBJ whole genome shotgun (WGS) entry which is preliminary data.</text>
</comment>
<dbReference type="AlphaFoldDB" id="X0W1R4"/>
<sequence length="186" mass="20066">MEAVASKNIVKGLVEIVGQKYVRADDVIRWTYAIEDFAGTFFHPLSDKYGPPDIVIKPHSAEEVSKILKLANTHKIPIIARGGGSDMTGAATPLKKKGGIILDMTDMNRVLDFQEGLNAVRVQPGIRWGELHHELAKKGVTAGLQGPHGFLGATLGGGISGNCFSINSPKYGWLNENILNLQVVLP</sequence>
<dbReference type="GO" id="GO:0004458">
    <property type="term" value="F:D-lactate dehydrogenase (cytochrome) activity"/>
    <property type="evidence" value="ECO:0007669"/>
    <property type="project" value="TreeGrafter"/>
</dbReference>
<dbReference type="GO" id="GO:0071949">
    <property type="term" value="F:FAD binding"/>
    <property type="evidence" value="ECO:0007669"/>
    <property type="project" value="InterPro"/>
</dbReference>
<proteinExistence type="inferred from homology"/>
<gene>
    <name evidence="3" type="ORF">S01H1_60922</name>
</gene>
<reference evidence="3" key="1">
    <citation type="journal article" date="2014" name="Front. Microbiol.">
        <title>High frequency of phylogenetically diverse reductive dehalogenase-homologous genes in deep subseafloor sedimentary metagenomes.</title>
        <authorList>
            <person name="Kawai M."/>
            <person name="Futagami T."/>
            <person name="Toyoda A."/>
            <person name="Takaki Y."/>
            <person name="Nishi S."/>
            <person name="Hori S."/>
            <person name="Arai W."/>
            <person name="Tsubouchi T."/>
            <person name="Morono Y."/>
            <person name="Uchiyama I."/>
            <person name="Ito T."/>
            <person name="Fujiyama A."/>
            <person name="Inagaki F."/>
            <person name="Takami H."/>
        </authorList>
    </citation>
    <scope>NUCLEOTIDE SEQUENCE</scope>
    <source>
        <strain evidence="3">Expedition CK06-06</strain>
    </source>
</reference>
<dbReference type="GO" id="GO:1903457">
    <property type="term" value="P:lactate catabolic process"/>
    <property type="evidence" value="ECO:0007669"/>
    <property type="project" value="TreeGrafter"/>
</dbReference>
<feature type="domain" description="FAD-binding PCMH-type" evidence="2">
    <location>
        <begin position="48"/>
        <end position="186"/>
    </location>
</feature>